<feature type="region of interest" description="Disordered" evidence="5">
    <location>
        <begin position="57"/>
        <end position="77"/>
    </location>
</feature>
<dbReference type="InterPro" id="IPR036259">
    <property type="entry name" value="MFS_trans_sf"/>
</dbReference>
<organism evidence="7 8">
    <name type="scientific">Sanghuangporus baumii</name>
    <name type="common">Phellinus baumii</name>
    <dbReference type="NCBI Taxonomy" id="108892"/>
    <lineage>
        <taxon>Eukaryota</taxon>
        <taxon>Fungi</taxon>
        <taxon>Dikarya</taxon>
        <taxon>Basidiomycota</taxon>
        <taxon>Agaricomycotina</taxon>
        <taxon>Agaricomycetes</taxon>
        <taxon>Hymenochaetales</taxon>
        <taxon>Hymenochaetaceae</taxon>
        <taxon>Sanghuangporus</taxon>
    </lineage>
</organism>
<dbReference type="EMBL" id="LNZH02000139">
    <property type="protein sequence ID" value="OCB90204.1"/>
    <property type="molecule type" value="Genomic_DNA"/>
</dbReference>
<proteinExistence type="predicted"/>
<feature type="transmembrane region" description="Helical" evidence="6">
    <location>
        <begin position="650"/>
        <end position="668"/>
    </location>
</feature>
<comment type="subcellular location">
    <subcellularLocation>
        <location evidence="1">Membrane</location>
        <topology evidence="1">Multi-pass membrane protein</topology>
    </subcellularLocation>
</comment>
<feature type="transmembrane region" description="Helical" evidence="6">
    <location>
        <begin position="302"/>
        <end position="326"/>
    </location>
</feature>
<evidence type="ECO:0000313" key="7">
    <source>
        <dbReference type="EMBL" id="OCB90204.1"/>
    </source>
</evidence>
<accession>A0A9Q5I223</accession>
<evidence type="ECO:0000256" key="2">
    <source>
        <dbReference type="ARBA" id="ARBA00022692"/>
    </source>
</evidence>
<feature type="compositionally biased region" description="Low complexity" evidence="5">
    <location>
        <begin position="683"/>
        <end position="692"/>
    </location>
</feature>
<evidence type="ECO:0000256" key="1">
    <source>
        <dbReference type="ARBA" id="ARBA00004141"/>
    </source>
</evidence>
<sequence length="771" mass="83137">MSLALRVDDASNSVLVEEPELDGIANDPILSPAIATSKSHSRMRVSGILVSGENQVGVQPATGETDPLLGSEGGREEHKKPFYRPRPLWIVPFAVLASITRGMTIAPRVEVFTQLSCNAVFGYPPHFNHSTEPHELWTPSRSLNPITDSTNRGIQFTTYTAIDKDGTGGNAEEDEENDDDPMRIPSKRCLSDPAVQSYAARLQTIMATTVGLCSALSTAWWGHFGERHGRTRVLAVTTFGLLLTDLVFILVSLPHSPLAVHGHKLLVIAPAIEGLLGGWSTLQGATSAYVSDCTSDGSRAHIFSRFMGVFYFGFAMGPMLGAWVITHPPSFLRVLLHLETASVGHTVTPVFWLAVCFSFANFLQAVFVIPESLGKNKKGEVASDLSSALGDRSEEDQTSKSASGSILSFMKGIFAPLLVFAPKVRPNGRDWNMTLLALALFGYLLSSGIFQLKYLYAEHVFAWEAEQLSYYITFVGGARAVHLLFLMPFVISCFKPKFKKQKKGTVQQNTAAGGNKKPKPTKGQLIAEMKFDLRITRLSYALDILSHTLVSLSSTLPTTAAQAAFVGFTVLSSFSSGIMPSMQSLALCVMQTEAAEDERLGVAKPGGAGVAIGSLFGALAVLQATGQMILGPMLFGLVYSTTVARFPKGIFVLAASILLISLLLLARVHPHSQRPADMKKTKQQQQHHPQAARGKKQGYGGRLWDPRGYGYGPGTSGPKTEAERGRSRVSKDLSGTGTHRSSYPVPASTPDGDVQVYDDGELEAGRGYGSA</sequence>
<keyword evidence="3 6" id="KW-1133">Transmembrane helix</keyword>
<feature type="compositionally biased region" description="Basic and acidic residues" evidence="5">
    <location>
        <begin position="720"/>
        <end position="731"/>
    </location>
</feature>
<dbReference type="PANTHER" id="PTHR23507">
    <property type="entry name" value="ZGC:174356"/>
    <property type="match status" value="1"/>
</dbReference>
<feature type="region of interest" description="Disordered" evidence="5">
    <location>
        <begin position="673"/>
        <end position="771"/>
    </location>
</feature>
<dbReference type="Proteomes" id="UP000757232">
    <property type="component" value="Unassembled WGS sequence"/>
</dbReference>
<evidence type="ECO:0000256" key="4">
    <source>
        <dbReference type="ARBA" id="ARBA00023136"/>
    </source>
</evidence>
<evidence type="ECO:0000313" key="8">
    <source>
        <dbReference type="Proteomes" id="UP000757232"/>
    </source>
</evidence>
<feature type="transmembrane region" description="Helical" evidence="6">
    <location>
        <begin position="198"/>
        <end position="221"/>
    </location>
</feature>
<dbReference type="Gene3D" id="1.20.1250.20">
    <property type="entry name" value="MFS general substrate transporter like domains"/>
    <property type="match status" value="1"/>
</dbReference>
<feature type="transmembrane region" description="Helical" evidence="6">
    <location>
        <begin position="435"/>
        <end position="456"/>
    </location>
</feature>
<name>A0A9Q5I223_SANBA</name>
<dbReference type="Pfam" id="PF07690">
    <property type="entry name" value="MFS_1"/>
    <property type="match status" value="1"/>
</dbReference>
<protein>
    <submittedName>
        <fullName evidence="7">MFS general substrate transporter</fullName>
    </submittedName>
</protein>
<feature type="transmembrane region" description="Helical" evidence="6">
    <location>
        <begin position="608"/>
        <end position="630"/>
    </location>
</feature>
<dbReference type="GO" id="GO:0016020">
    <property type="term" value="C:membrane"/>
    <property type="evidence" value="ECO:0007669"/>
    <property type="project" value="UniProtKB-SubCell"/>
</dbReference>
<dbReference type="OrthoDB" id="3026777at2759"/>
<keyword evidence="8" id="KW-1185">Reference proteome</keyword>
<gene>
    <name evidence="7" type="ORF">A7U60_g2575</name>
</gene>
<feature type="transmembrane region" description="Helical" evidence="6">
    <location>
        <begin position="468"/>
        <end position="494"/>
    </location>
</feature>
<keyword evidence="4 6" id="KW-0472">Membrane</keyword>
<evidence type="ECO:0000256" key="5">
    <source>
        <dbReference type="SAM" id="MobiDB-lite"/>
    </source>
</evidence>
<dbReference type="PANTHER" id="PTHR23507:SF1">
    <property type="entry name" value="FI18259P1-RELATED"/>
    <property type="match status" value="1"/>
</dbReference>
<dbReference type="SUPFAM" id="SSF103473">
    <property type="entry name" value="MFS general substrate transporter"/>
    <property type="match status" value="1"/>
</dbReference>
<evidence type="ECO:0000256" key="6">
    <source>
        <dbReference type="SAM" id="Phobius"/>
    </source>
</evidence>
<feature type="transmembrane region" description="Helical" evidence="6">
    <location>
        <begin position="346"/>
        <end position="369"/>
    </location>
</feature>
<feature type="transmembrane region" description="Helical" evidence="6">
    <location>
        <begin position="265"/>
        <end position="290"/>
    </location>
</feature>
<evidence type="ECO:0000256" key="3">
    <source>
        <dbReference type="ARBA" id="ARBA00022989"/>
    </source>
</evidence>
<keyword evidence="2 6" id="KW-0812">Transmembrane</keyword>
<reference evidence="7" key="1">
    <citation type="submission" date="2016-06" db="EMBL/GenBank/DDBJ databases">
        <title>Draft Genome sequence of the fungus Inonotus baumii.</title>
        <authorList>
            <person name="Zhu H."/>
            <person name="Lin W."/>
        </authorList>
    </citation>
    <scope>NUCLEOTIDE SEQUENCE</scope>
    <source>
        <strain evidence="7">821</strain>
    </source>
</reference>
<dbReference type="AlphaFoldDB" id="A0A9Q5I223"/>
<feature type="transmembrane region" description="Helical" evidence="6">
    <location>
        <begin position="233"/>
        <end position="253"/>
    </location>
</feature>
<dbReference type="GO" id="GO:0022857">
    <property type="term" value="F:transmembrane transporter activity"/>
    <property type="evidence" value="ECO:0007669"/>
    <property type="project" value="InterPro"/>
</dbReference>
<comment type="caution">
    <text evidence="7">The sequence shown here is derived from an EMBL/GenBank/DDBJ whole genome shotgun (WGS) entry which is preliminary data.</text>
</comment>
<dbReference type="InterPro" id="IPR011701">
    <property type="entry name" value="MFS"/>
</dbReference>
<feature type="region of interest" description="Disordered" evidence="5">
    <location>
        <begin position="162"/>
        <end position="185"/>
    </location>
</feature>